<feature type="domain" description="TonB-dependent receptor plug" evidence="17">
    <location>
        <begin position="69"/>
        <end position="159"/>
    </location>
</feature>
<evidence type="ECO:0000256" key="12">
    <source>
        <dbReference type="ARBA" id="ARBA00023170"/>
    </source>
</evidence>
<feature type="domain" description="TonB-dependent receptor-like beta-barrel" evidence="16">
    <location>
        <begin position="249"/>
        <end position="682"/>
    </location>
</feature>
<dbReference type="PANTHER" id="PTHR32552:SF68">
    <property type="entry name" value="FERRICHROME OUTER MEMBRANE TRANSPORTER_PHAGE RECEPTOR"/>
    <property type="match status" value="1"/>
</dbReference>
<keyword evidence="11 14" id="KW-0472">Membrane</keyword>
<dbReference type="InterPro" id="IPR039426">
    <property type="entry name" value="TonB-dep_rcpt-like"/>
</dbReference>
<keyword evidence="9" id="KW-0406">Ion transport</keyword>
<keyword evidence="12" id="KW-0675">Receptor</keyword>
<evidence type="ECO:0000256" key="14">
    <source>
        <dbReference type="PROSITE-ProRule" id="PRU01360"/>
    </source>
</evidence>
<evidence type="ECO:0000256" key="1">
    <source>
        <dbReference type="ARBA" id="ARBA00004571"/>
    </source>
</evidence>
<evidence type="ECO:0008006" key="20">
    <source>
        <dbReference type="Google" id="ProtNLM"/>
    </source>
</evidence>
<reference evidence="18 19" key="1">
    <citation type="submission" date="2013-04" db="EMBL/GenBank/DDBJ databases">
        <title>Hyphomonas sp. T24B3 Genome Sequencing.</title>
        <authorList>
            <person name="Lai Q."/>
            <person name="Shao Z."/>
        </authorList>
    </citation>
    <scope>NUCLEOTIDE SEQUENCE [LARGE SCALE GENOMIC DNA]</scope>
    <source>
        <strain evidence="18 19">T24B3</strain>
    </source>
</reference>
<dbReference type="CDD" id="cd01347">
    <property type="entry name" value="ligand_gated_channel"/>
    <property type="match status" value="1"/>
</dbReference>
<protein>
    <recommendedName>
        <fullName evidence="20">TonB-denpendent receptor</fullName>
    </recommendedName>
</protein>
<evidence type="ECO:0000256" key="10">
    <source>
        <dbReference type="ARBA" id="ARBA00023077"/>
    </source>
</evidence>
<comment type="caution">
    <text evidence="18">The sequence shown here is derived from an EMBL/GenBank/DDBJ whole genome shotgun (WGS) entry which is preliminary data.</text>
</comment>
<dbReference type="InterPro" id="IPR012910">
    <property type="entry name" value="Plug_dom"/>
</dbReference>
<evidence type="ECO:0000256" key="5">
    <source>
        <dbReference type="ARBA" id="ARBA00022496"/>
    </source>
</evidence>
<dbReference type="PANTHER" id="PTHR32552">
    <property type="entry name" value="FERRICHROME IRON RECEPTOR-RELATED"/>
    <property type="match status" value="1"/>
</dbReference>
<keyword evidence="10 15" id="KW-0798">TonB box</keyword>
<evidence type="ECO:0000256" key="11">
    <source>
        <dbReference type="ARBA" id="ARBA00023136"/>
    </source>
</evidence>
<keyword evidence="8" id="KW-0408">Iron</keyword>
<dbReference type="InterPro" id="IPR036942">
    <property type="entry name" value="Beta-barrel_TonB_sf"/>
</dbReference>
<dbReference type="InterPro" id="IPR010105">
    <property type="entry name" value="TonB_sidphr_rcpt"/>
</dbReference>
<evidence type="ECO:0000256" key="9">
    <source>
        <dbReference type="ARBA" id="ARBA00023065"/>
    </source>
</evidence>
<name>A0A062U088_9PROT</name>
<dbReference type="GO" id="GO:0009279">
    <property type="term" value="C:cell outer membrane"/>
    <property type="evidence" value="ECO:0007669"/>
    <property type="project" value="UniProtKB-SubCell"/>
</dbReference>
<dbReference type="STRING" id="1280941.HY2_03000"/>
<keyword evidence="5" id="KW-0410">Iron transport</keyword>
<comment type="subcellular location">
    <subcellularLocation>
        <location evidence="1 14">Cell outer membrane</location>
        <topology evidence="1 14">Multi-pass membrane protein</topology>
    </subcellularLocation>
</comment>
<sequence>MIQRLSVPRLGLVLAGAAASALVSQAQIVEQDEGKELRQDTVIVTSRAQELYRVQETSSGKLPTEPLLSTQAITVINSQLIEDQGARDAQDLYRNISGVTVYSYAGVTARGFRQEENFFDGLRGDPYAGFSVPQLFNVGRVEFLKGPAGMLYGAGAPGGLFNYITKTPSRDFAANVSAVYGTEGRKGASFEVTGALPMDGTAGRLGVFYEDQHGPRWNTGSETDIYDAGISFDLGLADLVVQATRYEQKLNGNRLRGVPTDDLGNFIADRRWNHNEPTDFLDLASNVLQAKLYAEPMEGLTLDAGIRYMDGTERQQYHEPRGLFDSNGDGEVDMSIREFRDQKRRNEGVSMGTNAVWSRQFGAIDNRVLVGADWYRNDSYFSGMTIRGKKNVTSGLPSPLSLENPTYGETDPSTYNDLPARVTDSVQTRYGFYALNEATLGPVVAVVGVRHDTFEDEDRVGGDGYEDDAVTWRAGLVYRVREDVSLFGQWASSFEPQDISAQTPLAGGPFEPTEGEIVEGGIKTELMNGRVQSSASIYRIVKNNVLQADPRGDVDADDVDDLLAFGEVTSDGFEADITADITENWVGTVSYAYNDARITKSNGLTSIDANVGDKFPNAPENTLGFWTRYQVPAWNTAFAFGGDYVDVRVSRSGQKVRPYMVFDASIIYEIEDWKALLRVDNLFDETYASSGFIDRTGHFPGDPRSVFLEVTRKW</sequence>
<dbReference type="GO" id="GO:0015891">
    <property type="term" value="P:siderophore transport"/>
    <property type="evidence" value="ECO:0007669"/>
    <property type="project" value="InterPro"/>
</dbReference>
<dbReference type="Pfam" id="PF00593">
    <property type="entry name" value="TonB_dep_Rec_b-barrel"/>
    <property type="match status" value="1"/>
</dbReference>
<evidence type="ECO:0000313" key="19">
    <source>
        <dbReference type="Proteomes" id="UP000249123"/>
    </source>
</evidence>
<evidence type="ECO:0000256" key="8">
    <source>
        <dbReference type="ARBA" id="ARBA00023004"/>
    </source>
</evidence>
<dbReference type="eggNOG" id="COG4773">
    <property type="taxonomic scope" value="Bacteria"/>
</dbReference>
<dbReference type="AlphaFoldDB" id="A0A062U088"/>
<evidence type="ECO:0000256" key="6">
    <source>
        <dbReference type="ARBA" id="ARBA00022692"/>
    </source>
</evidence>
<evidence type="ECO:0000259" key="16">
    <source>
        <dbReference type="Pfam" id="PF00593"/>
    </source>
</evidence>
<dbReference type="GO" id="GO:0015344">
    <property type="term" value="F:siderophore uptake transmembrane transporter activity"/>
    <property type="evidence" value="ECO:0007669"/>
    <property type="project" value="TreeGrafter"/>
</dbReference>
<accession>A0A062U088</accession>
<proteinExistence type="inferred from homology"/>
<evidence type="ECO:0000313" key="18">
    <source>
        <dbReference type="EMBL" id="RAN33173.1"/>
    </source>
</evidence>
<dbReference type="GO" id="GO:0038023">
    <property type="term" value="F:signaling receptor activity"/>
    <property type="evidence" value="ECO:0007669"/>
    <property type="project" value="InterPro"/>
</dbReference>
<dbReference type="NCBIfam" id="TIGR01783">
    <property type="entry name" value="TonB-siderophor"/>
    <property type="match status" value="1"/>
</dbReference>
<dbReference type="PROSITE" id="PS52016">
    <property type="entry name" value="TONB_DEPENDENT_REC_3"/>
    <property type="match status" value="1"/>
</dbReference>
<evidence type="ECO:0000256" key="13">
    <source>
        <dbReference type="ARBA" id="ARBA00023237"/>
    </source>
</evidence>
<evidence type="ECO:0000256" key="3">
    <source>
        <dbReference type="ARBA" id="ARBA00022448"/>
    </source>
</evidence>
<keyword evidence="3 14" id="KW-0813">Transport</keyword>
<dbReference type="InterPro" id="IPR000531">
    <property type="entry name" value="Beta-barrel_TonB"/>
</dbReference>
<comment type="similarity">
    <text evidence="2 14 15">Belongs to the TonB-dependent receptor family.</text>
</comment>
<keyword evidence="6 14" id="KW-0812">Transmembrane</keyword>
<keyword evidence="7" id="KW-0732">Signal</keyword>
<gene>
    <name evidence="18" type="ORF">HY3_02165</name>
</gene>
<dbReference type="EMBL" id="AWFB01000023">
    <property type="protein sequence ID" value="RAN33173.1"/>
    <property type="molecule type" value="Genomic_DNA"/>
</dbReference>
<dbReference type="Gene3D" id="2.170.130.10">
    <property type="entry name" value="TonB-dependent receptor, plug domain"/>
    <property type="match status" value="1"/>
</dbReference>
<evidence type="ECO:0000256" key="4">
    <source>
        <dbReference type="ARBA" id="ARBA00022452"/>
    </source>
</evidence>
<evidence type="ECO:0000256" key="15">
    <source>
        <dbReference type="RuleBase" id="RU003357"/>
    </source>
</evidence>
<evidence type="ECO:0000256" key="2">
    <source>
        <dbReference type="ARBA" id="ARBA00009810"/>
    </source>
</evidence>
<keyword evidence="13 14" id="KW-0998">Cell outer membrane</keyword>
<organism evidence="18 19">
    <name type="scientific">Hyphomonas pacifica</name>
    <dbReference type="NCBI Taxonomy" id="1280941"/>
    <lineage>
        <taxon>Bacteria</taxon>
        <taxon>Pseudomonadati</taxon>
        <taxon>Pseudomonadota</taxon>
        <taxon>Alphaproteobacteria</taxon>
        <taxon>Hyphomonadales</taxon>
        <taxon>Hyphomonadaceae</taxon>
        <taxon>Hyphomonas</taxon>
    </lineage>
</organism>
<keyword evidence="4 14" id="KW-1134">Transmembrane beta strand</keyword>
<dbReference type="Proteomes" id="UP000249123">
    <property type="component" value="Unassembled WGS sequence"/>
</dbReference>
<evidence type="ECO:0000259" key="17">
    <source>
        <dbReference type="Pfam" id="PF07715"/>
    </source>
</evidence>
<dbReference type="OrthoDB" id="9760333at2"/>
<dbReference type="SUPFAM" id="SSF56935">
    <property type="entry name" value="Porins"/>
    <property type="match status" value="1"/>
</dbReference>
<dbReference type="InterPro" id="IPR037066">
    <property type="entry name" value="Plug_dom_sf"/>
</dbReference>
<keyword evidence="19" id="KW-1185">Reference proteome</keyword>
<dbReference type="Pfam" id="PF07715">
    <property type="entry name" value="Plug"/>
    <property type="match status" value="1"/>
</dbReference>
<evidence type="ECO:0000256" key="7">
    <source>
        <dbReference type="ARBA" id="ARBA00022729"/>
    </source>
</evidence>
<dbReference type="Gene3D" id="2.40.170.20">
    <property type="entry name" value="TonB-dependent receptor, beta-barrel domain"/>
    <property type="match status" value="1"/>
</dbReference>
<dbReference type="RefSeq" id="WP_034827548.1">
    <property type="nucleotide sequence ID" value="NZ_AWFA01000034.1"/>
</dbReference>